<dbReference type="GO" id="GO:0005576">
    <property type="term" value="C:extracellular region"/>
    <property type="evidence" value="ECO:0007669"/>
    <property type="project" value="UniProtKB-SubCell"/>
</dbReference>
<evidence type="ECO:0000256" key="10">
    <source>
        <dbReference type="SAM" id="SignalP"/>
    </source>
</evidence>
<dbReference type="PANTHER" id="PTHR31451">
    <property type="match status" value="1"/>
</dbReference>
<dbReference type="Gene3D" id="3.20.20.80">
    <property type="entry name" value="Glycosidases"/>
    <property type="match status" value="1"/>
</dbReference>
<organism evidence="12 13">
    <name type="scientific">Rickenella mellea</name>
    <dbReference type="NCBI Taxonomy" id="50990"/>
    <lineage>
        <taxon>Eukaryota</taxon>
        <taxon>Fungi</taxon>
        <taxon>Dikarya</taxon>
        <taxon>Basidiomycota</taxon>
        <taxon>Agaricomycotina</taxon>
        <taxon>Agaricomycetes</taxon>
        <taxon>Hymenochaetales</taxon>
        <taxon>Rickenellaceae</taxon>
        <taxon>Rickenella</taxon>
    </lineage>
</organism>
<keyword evidence="7 12" id="KW-0378">Hydrolase</keyword>
<protein>
    <recommendedName>
        <fullName evidence="4">mannan endo-1,4-beta-mannosidase</fullName>
        <ecNumber evidence="4">3.2.1.78</ecNumber>
    </recommendedName>
</protein>
<gene>
    <name evidence="12" type="ORF">BD410DRAFT_894578</name>
</gene>
<dbReference type="EC" id="3.2.1.78" evidence="4"/>
<feature type="compositionally biased region" description="Polar residues" evidence="9">
    <location>
        <begin position="551"/>
        <end position="571"/>
    </location>
</feature>
<evidence type="ECO:0000313" key="13">
    <source>
        <dbReference type="Proteomes" id="UP000294933"/>
    </source>
</evidence>
<dbReference type="SUPFAM" id="SSF51445">
    <property type="entry name" value="(Trans)glycosidases"/>
    <property type="match status" value="1"/>
</dbReference>
<dbReference type="InterPro" id="IPR045053">
    <property type="entry name" value="MAN-like"/>
</dbReference>
<evidence type="ECO:0000256" key="8">
    <source>
        <dbReference type="ARBA" id="ARBA00023295"/>
    </source>
</evidence>
<dbReference type="GO" id="GO:0016985">
    <property type="term" value="F:mannan endo-1,4-beta-mannosidase activity"/>
    <property type="evidence" value="ECO:0007669"/>
    <property type="project" value="UniProtKB-EC"/>
</dbReference>
<dbReference type="Proteomes" id="UP000294933">
    <property type="component" value="Unassembled WGS sequence"/>
</dbReference>
<proteinExistence type="inferred from homology"/>
<evidence type="ECO:0000256" key="6">
    <source>
        <dbReference type="ARBA" id="ARBA00022729"/>
    </source>
</evidence>
<dbReference type="InterPro" id="IPR001547">
    <property type="entry name" value="Glyco_hydro_5"/>
</dbReference>
<comment type="subcellular location">
    <subcellularLocation>
        <location evidence="2">Secreted</location>
    </subcellularLocation>
</comment>
<comment type="catalytic activity">
    <reaction evidence="1">
        <text>Random hydrolysis of (1-&gt;4)-beta-D-mannosidic linkages in mannans, galactomannans and glucomannans.</text>
        <dbReference type="EC" id="3.2.1.78"/>
    </reaction>
</comment>
<dbReference type="VEuPathDB" id="FungiDB:BD410DRAFT_894578"/>
<comment type="similarity">
    <text evidence="3">Belongs to the glycosyl hydrolase 5 (cellulase A) family.</text>
</comment>
<evidence type="ECO:0000256" key="1">
    <source>
        <dbReference type="ARBA" id="ARBA00001678"/>
    </source>
</evidence>
<dbReference type="OrthoDB" id="406631at2759"/>
<feature type="compositionally biased region" description="Polar residues" evidence="9">
    <location>
        <begin position="379"/>
        <end position="388"/>
    </location>
</feature>
<dbReference type="STRING" id="50990.A0A4Y7QKP8"/>
<evidence type="ECO:0000256" key="9">
    <source>
        <dbReference type="SAM" id="MobiDB-lite"/>
    </source>
</evidence>
<dbReference type="PANTHER" id="PTHR31451:SF39">
    <property type="entry name" value="MANNAN ENDO-1,4-BETA-MANNOSIDASE 1"/>
    <property type="match status" value="1"/>
</dbReference>
<dbReference type="GO" id="GO:0046355">
    <property type="term" value="P:mannan catabolic process"/>
    <property type="evidence" value="ECO:0007669"/>
    <property type="project" value="UniProtKB-ARBA"/>
</dbReference>
<feature type="signal peptide" evidence="10">
    <location>
        <begin position="1"/>
        <end position="21"/>
    </location>
</feature>
<feature type="region of interest" description="Disordered" evidence="9">
    <location>
        <begin position="376"/>
        <end position="395"/>
    </location>
</feature>
<sequence length="601" mass="64296">MRLPVASLLLVLLSACLATAAKKTSPSRTRPRAITKRQNSLFISASGGDFHHNGSRFDFVGTNAYWLASLNNDKDINDTIQSIKAAGIKVIRTWAFNGSSPVPYSPLEILTRRQDVDEIPVNGTWLQLIKNGTFTVNEGPNGLQRLDKVVELAEQAGMFLILSLTNNWNPLPGIDNTTATQALERRDVTVGSNNTLPRNFLSNDYGGMDVYVRQLTESKTHDEFFQNQAIINAFKNYTTQVVSRYINSPAIFGWELANDARCNSTLPSAPTCVTTIVTSWHADLSSHVASVDPNHLVASGTHGFACMSCPKLFPLNPPPKPQPSPAPGKKVRRVVPLTKERLLRERTDLMKRNRAARIRSEGSSAGGIKIRGRWLASHTARQSDSSPGSALDGAHGVDSQDILNIPTIGFGTFQLFPDQNVYGPDDPSLPPFNNTLQQGIQWIQTQSQLAQAVGKPLALTAFGLVTQQNAPAFVPFNTTTAPFASEAASSTPPPGNGTAVGGISSAFGVSPAEQDSAYSQWLSTSLQNAVGGAMQYQWTQEGLTPAPGTTISTPTNDNTLGTAPNTNTLGESPNDGYGISSTGADGIQGILSNAAASIGRV</sequence>
<evidence type="ECO:0000256" key="5">
    <source>
        <dbReference type="ARBA" id="ARBA00022525"/>
    </source>
</evidence>
<evidence type="ECO:0000256" key="7">
    <source>
        <dbReference type="ARBA" id="ARBA00022801"/>
    </source>
</evidence>
<dbReference type="AlphaFoldDB" id="A0A4Y7QKP8"/>
<reference evidence="12 13" key="1">
    <citation type="submission" date="2018-06" db="EMBL/GenBank/DDBJ databases">
        <title>A transcriptomic atlas of mushroom development highlights an independent origin of complex multicellularity.</title>
        <authorList>
            <consortium name="DOE Joint Genome Institute"/>
            <person name="Krizsan K."/>
            <person name="Almasi E."/>
            <person name="Merenyi Z."/>
            <person name="Sahu N."/>
            <person name="Viragh M."/>
            <person name="Koszo T."/>
            <person name="Mondo S."/>
            <person name="Kiss B."/>
            <person name="Balint B."/>
            <person name="Kues U."/>
            <person name="Barry K."/>
            <person name="Hegedus J.C."/>
            <person name="Henrissat B."/>
            <person name="Johnson J."/>
            <person name="Lipzen A."/>
            <person name="Ohm R."/>
            <person name="Nagy I."/>
            <person name="Pangilinan J."/>
            <person name="Yan J."/>
            <person name="Xiong Y."/>
            <person name="Grigoriev I.V."/>
            <person name="Hibbett D.S."/>
            <person name="Nagy L.G."/>
        </authorList>
    </citation>
    <scope>NUCLEOTIDE SEQUENCE [LARGE SCALE GENOMIC DNA]</scope>
    <source>
        <strain evidence="12 13">SZMC22713</strain>
    </source>
</reference>
<keyword evidence="8" id="KW-0326">Glycosidase</keyword>
<keyword evidence="13" id="KW-1185">Reference proteome</keyword>
<feature type="domain" description="Glycoside hydrolase family 5" evidence="11">
    <location>
        <begin position="42"/>
        <end position="305"/>
    </location>
</feature>
<evidence type="ECO:0000256" key="3">
    <source>
        <dbReference type="ARBA" id="ARBA00005641"/>
    </source>
</evidence>
<keyword evidence="6 10" id="KW-0732">Signal</keyword>
<keyword evidence="5" id="KW-0964">Secreted</keyword>
<dbReference type="Pfam" id="PF26410">
    <property type="entry name" value="GH5_mannosidase"/>
    <property type="match status" value="1"/>
</dbReference>
<name>A0A4Y7QKP8_9AGAM</name>
<evidence type="ECO:0000259" key="11">
    <source>
        <dbReference type="Pfam" id="PF26410"/>
    </source>
</evidence>
<feature type="chain" id="PRO_5021321328" description="mannan endo-1,4-beta-mannosidase" evidence="10">
    <location>
        <begin position="22"/>
        <end position="601"/>
    </location>
</feature>
<accession>A0A4Y7QKP8</accession>
<feature type="region of interest" description="Disordered" evidence="9">
    <location>
        <begin position="551"/>
        <end position="583"/>
    </location>
</feature>
<evidence type="ECO:0000313" key="12">
    <source>
        <dbReference type="EMBL" id="TDL27470.1"/>
    </source>
</evidence>
<dbReference type="PROSITE" id="PS51257">
    <property type="entry name" value="PROKAR_LIPOPROTEIN"/>
    <property type="match status" value="1"/>
</dbReference>
<dbReference type="EMBL" id="ML170159">
    <property type="protein sequence ID" value="TDL27470.1"/>
    <property type="molecule type" value="Genomic_DNA"/>
</dbReference>
<evidence type="ECO:0000256" key="2">
    <source>
        <dbReference type="ARBA" id="ARBA00004613"/>
    </source>
</evidence>
<dbReference type="InterPro" id="IPR017853">
    <property type="entry name" value="GH"/>
</dbReference>
<evidence type="ECO:0000256" key="4">
    <source>
        <dbReference type="ARBA" id="ARBA00012706"/>
    </source>
</evidence>